<gene>
    <name evidence="3" type="ORF">NCTC1934_03567</name>
</gene>
<dbReference type="Pfam" id="PF07995">
    <property type="entry name" value="GSDH"/>
    <property type="match status" value="1"/>
</dbReference>
<feature type="region of interest" description="Disordered" evidence="1">
    <location>
        <begin position="35"/>
        <end position="70"/>
    </location>
</feature>
<dbReference type="SUPFAM" id="SSF63829">
    <property type="entry name" value="Calcium-dependent phosphotriesterase"/>
    <property type="match status" value="1"/>
</dbReference>
<evidence type="ECO:0000313" key="3">
    <source>
        <dbReference type="EMBL" id="SUA78959.1"/>
    </source>
</evidence>
<sequence>MSLVAGGRVRGRAGRLAVGLVVGVTLLAGCARFDESASSPFTPEPSWQDADLGPTDKQAPTSAQRPAGPCVDPDPNVVISCLGVTGGIVVLGDGTSIVLDRTDLEVLTLLPPVGPSEVPPPPAKEQRIDQEIDTGTADGGLMDIALSPSYYEDGLYYLYVTGPSDNRVIRVSEDGSVKPILTGIPKGATGNRGAIDFAGGDLMVLTGNAGNPAAADDPNSLAGKLLRVPNPSPNSSVPEVVVSGIGIAGDVCVGPQSIWVTDRTAVEDRLQHVTPEGDVTRAWSWPDRPGVAGCAAAADGVAIAMTDAKAVAFAKADPATHAITEAPTLTMQDRYGRLNGAALGPDGAVWVGTVNKGEGGSPGEFDDRVVRVPPPAGGPGSGPD</sequence>
<evidence type="ECO:0000256" key="1">
    <source>
        <dbReference type="SAM" id="MobiDB-lite"/>
    </source>
</evidence>
<dbReference type="STRING" id="1406858.GCA_000710895_03438"/>
<keyword evidence="4" id="KW-1185">Reference proteome</keyword>
<dbReference type="AlphaFoldDB" id="A0A378YRD7"/>
<name>A0A378YRD7_9NOCA</name>
<feature type="region of interest" description="Disordered" evidence="1">
    <location>
        <begin position="356"/>
        <end position="384"/>
    </location>
</feature>
<dbReference type="InterPro" id="IPR012938">
    <property type="entry name" value="Glc/Sorbosone_DH"/>
</dbReference>
<accession>A0A378YRD7</accession>
<evidence type="ECO:0000313" key="4">
    <source>
        <dbReference type="Proteomes" id="UP000255467"/>
    </source>
</evidence>
<dbReference type="OrthoDB" id="9770043at2"/>
<proteinExistence type="predicted"/>
<dbReference type="Gene3D" id="2.120.10.30">
    <property type="entry name" value="TolB, C-terminal domain"/>
    <property type="match status" value="1"/>
</dbReference>
<dbReference type="Proteomes" id="UP000255467">
    <property type="component" value="Unassembled WGS sequence"/>
</dbReference>
<evidence type="ECO:0000259" key="2">
    <source>
        <dbReference type="Pfam" id="PF07995"/>
    </source>
</evidence>
<feature type="domain" description="Glucose/Sorbosone dehydrogenase" evidence="2">
    <location>
        <begin position="137"/>
        <end position="229"/>
    </location>
</feature>
<protein>
    <recommendedName>
        <fullName evidence="2">Glucose/Sorbosone dehydrogenase domain-containing protein</fullName>
    </recommendedName>
</protein>
<reference evidence="3 4" key="1">
    <citation type="submission" date="2018-06" db="EMBL/GenBank/DDBJ databases">
        <authorList>
            <consortium name="Pathogen Informatics"/>
            <person name="Doyle S."/>
        </authorList>
    </citation>
    <scope>NUCLEOTIDE SEQUENCE [LARGE SCALE GENOMIC DNA]</scope>
    <source>
        <strain evidence="3 4">NCTC1934</strain>
    </source>
</reference>
<dbReference type="EMBL" id="UGRY01000002">
    <property type="protein sequence ID" value="SUA78959.1"/>
    <property type="molecule type" value="Genomic_DNA"/>
</dbReference>
<dbReference type="InterPro" id="IPR011042">
    <property type="entry name" value="6-blade_b-propeller_TolB-like"/>
</dbReference>
<organism evidence="3 4">
    <name type="scientific">Nocardia otitidiscaviarum</name>
    <dbReference type="NCBI Taxonomy" id="1823"/>
    <lineage>
        <taxon>Bacteria</taxon>
        <taxon>Bacillati</taxon>
        <taxon>Actinomycetota</taxon>
        <taxon>Actinomycetes</taxon>
        <taxon>Mycobacteriales</taxon>
        <taxon>Nocardiaceae</taxon>
        <taxon>Nocardia</taxon>
    </lineage>
</organism>